<dbReference type="InterPro" id="IPR001360">
    <property type="entry name" value="Glyco_hydro_1"/>
</dbReference>
<dbReference type="PANTHER" id="PTHR10353">
    <property type="entry name" value="GLYCOSYL HYDROLASE"/>
    <property type="match status" value="1"/>
</dbReference>
<keyword evidence="7" id="KW-1185">Reference proteome</keyword>
<sequence length="400" mass="45317">MTETQKLPSDFLYGYATGDYYISSCSKQSPDVRVQIAAYQIEGSPTELGRTPSIWDTFTHPDPKSGRKPIKDGSSGDHATESFKKWKEDIALLKELGAKAYRFSLSWTRIIDFSDTTRTEGRDPVNEAGVKYYRQFIEELVKAGITPFVTLYHWDLPQALHDRYGGWLNRKIVDDYVHYAEVCLNAYGDIVKHWLTFNEPWCTSGLGYGTGRHAPGRSSDREISPEGDTSTEPYIVGHHIILSHAYAVKYFREQVQPHHGGSIGITLDSSTYLPYDDQPTNVQAAQRAYDARLGWFADPIYKGHYPASLKRMLRQRLPEFTTDEILVVKGSSDFFGLNNYTTNLVQDGGSDELSGKTKSTFIKPDGTPLGTQAHVPWLQTYPPGFRILLNYIWKTYNKPI</sequence>
<reference evidence="6 7" key="1">
    <citation type="journal article" date="2018" name="Evol. Lett.">
        <title>Horizontal gene cluster transfer increased hallucinogenic mushroom diversity.</title>
        <authorList>
            <person name="Reynolds H.T."/>
            <person name="Vijayakumar V."/>
            <person name="Gluck-Thaler E."/>
            <person name="Korotkin H.B."/>
            <person name="Matheny P.B."/>
            <person name="Slot J.C."/>
        </authorList>
    </citation>
    <scope>NUCLEOTIDE SEQUENCE [LARGE SCALE GENOMIC DNA]</scope>
    <source>
        <strain evidence="6 7">SRW20</strain>
    </source>
</reference>
<evidence type="ECO:0000313" key="7">
    <source>
        <dbReference type="Proteomes" id="UP000284706"/>
    </source>
</evidence>
<dbReference type="EMBL" id="NHYE01005037">
    <property type="protein sequence ID" value="PPQ78795.1"/>
    <property type="molecule type" value="Genomic_DNA"/>
</dbReference>
<evidence type="ECO:0000256" key="3">
    <source>
        <dbReference type="ARBA" id="ARBA00023295"/>
    </source>
</evidence>
<accession>A0A409WJV7</accession>
<dbReference type="SUPFAM" id="SSF51445">
    <property type="entry name" value="(Trans)glycosidases"/>
    <property type="match status" value="1"/>
</dbReference>
<dbReference type="STRING" id="231916.A0A409WJV7"/>
<evidence type="ECO:0008006" key="8">
    <source>
        <dbReference type="Google" id="ProtNLM"/>
    </source>
</evidence>
<feature type="region of interest" description="Disordered" evidence="5">
    <location>
        <begin position="59"/>
        <end position="79"/>
    </location>
</feature>
<gene>
    <name evidence="6" type="ORF">CVT26_005702</name>
</gene>
<keyword evidence="3" id="KW-0326">Glycosidase</keyword>
<comment type="caution">
    <text evidence="6">The sequence shown here is derived from an EMBL/GenBank/DDBJ whole genome shotgun (WGS) entry which is preliminary data.</text>
</comment>
<keyword evidence="2" id="KW-0378">Hydrolase</keyword>
<dbReference type="Proteomes" id="UP000284706">
    <property type="component" value="Unassembled WGS sequence"/>
</dbReference>
<evidence type="ECO:0000256" key="1">
    <source>
        <dbReference type="ARBA" id="ARBA00010838"/>
    </source>
</evidence>
<dbReference type="GO" id="GO:0008422">
    <property type="term" value="F:beta-glucosidase activity"/>
    <property type="evidence" value="ECO:0007669"/>
    <property type="project" value="TreeGrafter"/>
</dbReference>
<name>A0A409WJV7_9AGAR</name>
<dbReference type="Gene3D" id="3.20.20.80">
    <property type="entry name" value="Glycosidases"/>
    <property type="match status" value="1"/>
</dbReference>
<dbReference type="InParanoid" id="A0A409WJV7"/>
<proteinExistence type="inferred from homology"/>
<dbReference type="Pfam" id="PF00232">
    <property type="entry name" value="Glyco_hydro_1"/>
    <property type="match status" value="1"/>
</dbReference>
<evidence type="ECO:0000256" key="2">
    <source>
        <dbReference type="ARBA" id="ARBA00022801"/>
    </source>
</evidence>
<evidence type="ECO:0000256" key="5">
    <source>
        <dbReference type="SAM" id="MobiDB-lite"/>
    </source>
</evidence>
<dbReference type="AlphaFoldDB" id="A0A409WJV7"/>
<dbReference type="InterPro" id="IPR017853">
    <property type="entry name" value="GH"/>
</dbReference>
<comment type="similarity">
    <text evidence="1 4">Belongs to the glycosyl hydrolase 1 family.</text>
</comment>
<dbReference type="GO" id="GO:0005975">
    <property type="term" value="P:carbohydrate metabolic process"/>
    <property type="evidence" value="ECO:0007669"/>
    <property type="project" value="InterPro"/>
</dbReference>
<dbReference type="OrthoDB" id="65569at2759"/>
<protein>
    <recommendedName>
        <fullName evidence="8">Glycoside hydrolase family 1 protein</fullName>
    </recommendedName>
</protein>
<dbReference type="PANTHER" id="PTHR10353:SF36">
    <property type="entry name" value="LP05116P"/>
    <property type="match status" value="1"/>
</dbReference>
<evidence type="ECO:0000313" key="6">
    <source>
        <dbReference type="EMBL" id="PPQ78795.1"/>
    </source>
</evidence>
<evidence type="ECO:0000256" key="4">
    <source>
        <dbReference type="RuleBase" id="RU003690"/>
    </source>
</evidence>
<organism evidence="6 7">
    <name type="scientific">Gymnopilus dilepis</name>
    <dbReference type="NCBI Taxonomy" id="231916"/>
    <lineage>
        <taxon>Eukaryota</taxon>
        <taxon>Fungi</taxon>
        <taxon>Dikarya</taxon>
        <taxon>Basidiomycota</taxon>
        <taxon>Agaricomycotina</taxon>
        <taxon>Agaricomycetes</taxon>
        <taxon>Agaricomycetidae</taxon>
        <taxon>Agaricales</taxon>
        <taxon>Agaricineae</taxon>
        <taxon>Hymenogastraceae</taxon>
        <taxon>Gymnopilus</taxon>
    </lineage>
</organism>